<accession>A0ABQ4WUI1</accession>
<dbReference type="Proteomes" id="UP001151760">
    <property type="component" value="Unassembled WGS sequence"/>
</dbReference>
<keyword evidence="3" id="KW-0808">Transferase</keyword>
<dbReference type="InterPro" id="IPR005162">
    <property type="entry name" value="Retrotrans_gag_dom"/>
</dbReference>
<feature type="region of interest" description="Disordered" evidence="1">
    <location>
        <begin position="1"/>
        <end position="22"/>
    </location>
</feature>
<reference evidence="3" key="2">
    <citation type="submission" date="2022-01" db="EMBL/GenBank/DDBJ databases">
        <authorList>
            <person name="Yamashiro T."/>
            <person name="Shiraishi A."/>
            <person name="Satake H."/>
            <person name="Nakayama K."/>
        </authorList>
    </citation>
    <scope>NUCLEOTIDE SEQUENCE</scope>
</reference>
<dbReference type="Pfam" id="PF03732">
    <property type="entry name" value="Retrotrans_gag"/>
    <property type="match status" value="1"/>
</dbReference>
<keyword evidence="3" id="KW-0548">Nucleotidyltransferase</keyword>
<feature type="region of interest" description="Disordered" evidence="1">
    <location>
        <begin position="113"/>
        <end position="134"/>
    </location>
</feature>
<proteinExistence type="predicted"/>
<name>A0ABQ4WUI1_9ASTR</name>
<gene>
    <name evidence="3" type="ORF">Tco_0629914</name>
</gene>
<sequence length="401" mass="46142">MFVADSALDKDEASGKANTPYYPGLLRHQESTGGQRQSFLADLCINNPWDPLFDLPKWPRMAGPEPITPLNEGTSNQNNKNIIEGHISALKELLKEPNNRNLIKPMLLDFEDSHDASDDEVQDNGKGKTKMDEEDLSKPFKEILKCPFTRRIVEFSSPGHRMPTNVKTYDGTGDPEDHIGRFVGAGNQGEWPMPVWCRMFQQTLDGKARAWFDKLPSGSIDNWGSLQEKFLNRFGMLKACDKDPTEISKITRKANETLAHFKERWVSEYNAIPNVQELMQVSSFMSSHKCPDLAKRFSDNIPKMVDEMLKRVDDYLRSEEAYRNTELPRGEFQRKDATMQWVQRNDRGQRFPHGNNRRRSEHRFASKMPDRHAPYMAPQRPNQELHRPRAVLTLNSLSITP</sequence>
<feature type="region of interest" description="Disordered" evidence="1">
    <location>
        <begin position="347"/>
        <end position="366"/>
    </location>
</feature>
<reference evidence="3" key="1">
    <citation type="journal article" date="2022" name="Int. J. Mol. Sci.">
        <title>Draft Genome of Tanacetum Coccineum: Genomic Comparison of Closely Related Tanacetum-Family Plants.</title>
        <authorList>
            <person name="Yamashiro T."/>
            <person name="Shiraishi A."/>
            <person name="Nakayama K."/>
            <person name="Satake H."/>
        </authorList>
    </citation>
    <scope>NUCLEOTIDE SEQUENCE</scope>
</reference>
<dbReference type="GO" id="GO:0003964">
    <property type="term" value="F:RNA-directed DNA polymerase activity"/>
    <property type="evidence" value="ECO:0007669"/>
    <property type="project" value="UniProtKB-KW"/>
</dbReference>
<feature type="domain" description="Retrotransposon gag" evidence="2">
    <location>
        <begin position="199"/>
        <end position="285"/>
    </location>
</feature>
<evidence type="ECO:0000256" key="1">
    <source>
        <dbReference type="SAM" id="MobiDB-lite"/>
    </source>
</evidence>
<evidence type="ECO:0000313" key="4">
    <source>
        <dbReference type="Proteomes" id="UP001151760"/>
    </source>
</evidence>
<dbReference type="EMBL" id="BQNB010008944">
    <property type="protein sequence ID" value="GJS56552.1"/>
    <property type="molecule type" value="Genomic_DNA"/>
</dbReference>
<comment type="caution">
    <text evidence="3">The sequence shown here is derived from an EMBL/GenBank/DDBJ whole genome shotgun (WGS) entry which is preliminary data.</text>
</comment>
<feature type="compositionally biased region" description="Basic and acidic residues" evidence="1">
    <location>
        <begin position="123"/>
        <end position="134"/>
    </location>
</feature>
<evidence type="ECO:0000313" key="3">
    <source>
        <dbReference type="EMBL" id="GJS56552.1"/>
    </source>
</evidence>
<keyword evidence="3" id="KW-0695">RNA-directed DNA polymerase</keyword>
<dbReference type="PANTHER" id="PTHR33223:SF11">
    <property type="entry name" value="ELEMENT PROTEIN, PUTATIVE-RELATED"/>
    <property type="match status" value="1"/>
</dbReference>
<protein>
    <submittedName>
        <fullName evidence="3">Reverse transcriptase domain-containing protein</fullName>
    </submittedName>
</protein>
<keyword evidence="4" id="KW-1185">Reference proteome</keyword>
<organism evidence="3 4">
    <name type="scientific">Tanacetum coccineum</name>
    <dbReference type="NCBI Taxonomy" id="301880"/>
    <lineage>
        <taxon>Eukaryota</taxon>
        <taxon>Viridiplantae</taxon>
        <taxon>Streptophyta</taxon>
        <taxon>Embryophyta</taxon>
        <taxon>Tracheophyta</taxon>
        <taxon>Spermatophyta</taxon>
        <taxon>Magnoliopsida</taxon>
        <taxon>eudicotyledons</taxon>
        <taxon>Gunneridae</taxon>
        <taxon>Pentapetalae</taxon>
        <taxon>asterids</taxon>
        <taxon>campanulids</taxon>
        <taxon>Asterales</taxon>
        <taxon>Asteraceae</taxon>
        <taxon>Asteroideae</taxon>
        <taxon>Anthemideae</taxon>
        <taxon>Anthemidinae</taxon>
        <taxon>Tanacetum</taxon>
    </lineage>
</organism>
<evidence type="ECO:0000259" key="2">
    <source>
        <dbReference type="Pfam" id="PF03732"/>
    </source>
</evidence>
<dbReference type="PANTHER" id="PTHR33223">
    <property type="entry name" value="CCHC-TYPE DOMAIN-CONTAINING PROTEIN"/>
    <property type="match status" value="1"/>
</dbReference>